<gene>
    <name evidence="3" type="ORF">S01H1_78379</name>
</gene>
<evidence type="ECO:0000256" key="1">
    <source>
        <dbReference type="ARBA" id="ARBA00022612"/>
    </source>
</evidence>
<feature type="non-terminal residue" evidence="3">
    <location>
        <position position="230"/>
    </location>
</feature>
<comment type="caution">
    <text evidence="3">The sequence shown here is derived from an EMBL/GenBank/DDBJ whole genome shotgun (WGS) entry which is preliminary data.</text>
</comment>
<sequence>HYLDIYNKLLNNPVWSSHVDKAIIKFPDNYEYLMDDKGKIVDVAIEGDWEVLWVDKWDLKTLLIERRETGSILFDREKQNDPSGMRGQLLKLEWLNFYTTQSGKTDIPHLPAEFKYKFIGVDLAISDQPDADYFALAVVGVCRNNFWWLIDIYRNKLEFPEQVSIIERFSEVHQPLRVYIENNAYQQAIVQHMQRFTAAPVLPKRTTKDKVTRMLALSPFFESGRVKVRD</sequence>
<proteinExistence type="predicted"/>
<evidence type="ECO:0000259" key="2">
    <source>
        <dbReference type="Pfam" id="PF17289"/>
    </source>
</evidence>
<evidence type="ECO:0000313" key="3">
    <source>
        <dbReference type="EMBL" id="GAG45329.1"/>
    </source>
</evidence>
<dbReference type="EMBL" id="BARS01052750">
    <property type="protein sequence ID" value="GAG45329.1"/>
    <property type="molecule type" value="Genomic_DNA"/>
</dbReference>
<organism evidence="3">
    <name type="scientific">marine sediment metagenome</name>
    <dbReference type="NCBI Taxonomy" id="412755"/>
    <lineage>
        <taxon>unclassified sequences</taxon>
        <taxon>metagenomes</taxon>
        <taxon>ecological metagenomes</taxon>
    </lineage>
</organism>
<name>X0XQ52_9ZZZZ</name>
<feature type="domain" description="Terminase large subunit gp17-like C-terminal" evidence="2">
    <location>
        <begin position="119"/>
        <end position="228"/>
    </location>
</feature>
<dbReference type="AlphaFoldDB" id="X0XQ52"/>
<dbReference type="InterPro" id="IPR035421">
    <property type="entry name" value="Terminase_6C"/>
</dbReference>
<dbReference type="Pfam" id="PF17289">
    <property type="entry name" value="Terminase_6C"/>
    <property type="match status" value="1"/>
</dbReference>
<dbReference type="Gene3D" id="3.30.420.240">
    <property type="match status" value="1"/>
</dbReference>
<protein>
    <recommendedName>
        <fullName evidence="2">Terminase large subunit gp17-like C-terminal domain-containing protein</fullName>
    </recommendedName>
</protein>
<reference evidence="3" key="1">
    <citation type="journal article" date="2014" name="Front. Microbiol.">
        <title>High frequency of phylogenetically diverse reductive dehalogenase-homologous genes in deep subseafloor sedimentary metagenomes.</title>
        <authorList>
            <person name="Kawai M."/>
            <person name="Futagami T."/>
            <person name="Toyoda A."/>
            <person name="Takaki Y."/>
            <person name="Nishi S."/>
            <person name="Hori S."/>
            <person name="Arai W."/>
            <person name="Tsubouchi T."/>
            <person name="Morono Y."/>
            <person name="Uchiyama I."/>
            <person name="Ito T."/>
            <person name="Fujiyama A."/>
            <person name="Inagaki F."/>
            <person name="Takami H."/>
        </authorList>
    </citation>
    <scope>NUCLEOTIDE SEQUENCE</scope>
    <source>
        <strain evidence="3">Expedition CK06-06</strain>
    </source>
</reference>
<feature type="non-terminal residue" evidence="3">
    <location>
        <position position="1"/>
    </location>
</feature>
<accession>X0XQ52</accession>
<keyword evidence="1" id="KW-1188">Viral release from host cell</keyword>